<dbReference type="PANTHER" id="PTHR41521:SF4">
    <property type="entry name" value="BLR0684 PROTEIN"/>
    <property type="match status" value="1"/>
</dbReference>
<gene>
    <name evidence="2" type="ORF">FHS42_002621</name>
</gene>
<dbReference type="InterPro" id="IPR011008">
    <property type="entry name" value="Dimeric_a/b-barrel"/>
</dbReference>
<organism evidence="2 3">
    <name type="scientific">Streptomyces zagrosensis</name>
    <dbReference type="NCBI Taxonomy" id="1042984"/>
    <lineage>
        <taxon>Bacteria</taxon>
        <taxon>Bacillati</taxon>
        <taxon>Actinomycetota</taxon>
        <taxon>Actinomycetes</taxon>
        <taxon>Kitasatosporales</taxon>
        <taxon>Streptomycetaceae</taxon>
        <taxon>Streptomyces</taxon>
    </lineage>
</organism>
<evidence type="ECO:0000259" key="1">
    <source>
        <dbReference type="Pfam" id="PF07045"/>
    </source>
</evidence>
<keyword evidence="3" id="KW-1185">Reference proteome</keyword>
<dbReference type="InterPro" id="IPR010753">
    <property type="entry name" value="DUF1330"/>
</dbReference>
<dbReference type="EMBL" id="JACHJL010000005">
    <property type="protein sequence ID" value="MBB5935559.1"/>
    <property type="molecule type" value="Genomic_DNA"/>
</dbReference>
<dbReference type="AlphaFoldDB" id="A0A7W9Q8Z2"/>
<protein>
    <submittedName>
        <fullName evidence="2">Uncharacterized protein (DUF1330 family)</fullName>
    </submittedName>
</protein>
<comment type="caution">
    <text evidence="2">The sequence shown here is derived from an EMBL/GenBank/DDBJ whole genome shotgun (WGS) entry which is preliminary data.</text>
</comment>
<dbReference type="SUPFAM" id="SSF54909">
    <property type="entry name" value="Dimeric alpha+beta barrel"/>
    <property type="match status" value="1"/>
</dbReference>
<proteinExistence type="predicted"/>
<feature type="domain" description="DUF1330" evidence="1">
    <location>
        <begin position="2"/>
        <end position="95"/>
    </location>
</feature>
<sequence length="98" mass="11015">MTAYVLVEAEVLDKERADRYRELAEPSIFRYGGRYLIQGTVPQAAEGTWPSARVTTVVEFPNMDRLKEWYASAEYAQAKAAREGAIEVRLLFAEGKAA</sequence>
<evidence type="ECO:0000313" key="2">
    <source>
        <dbReference type="EMBL" id="MBB5935559.1"/>
    </source>
</evidence>
<dbReference type="Pfam" id="PF07045">
    <property type="entry name" value="DUF1330"/>
    <property type="match status" value="1"/>
</dbReference>
<dbReference type="Proteomes" id="UP000588098">
    <property type="component" value="Unassembled WGS sequence"/>
</dbReference>
<dbReference type="RefSeq" id="WP_184572098.1">
    <property type="nucleotide sequence ID" value="NZ_JACHJL010000005.1"/>
</dbReference>
<name>A0A7W9Q8Z2_9ACTN</name>
<dbReference type="Gene3D" id="3.30.70.100">
    <property type="match status" value="1"/>
</dbReference>
<dbReference type="PANTHER" id="PTHR41521">
    <property type="match status" value="1"/>
</dbReference>
<reference evidence="2 3" key="1">
    <citation type="submission" date="2020-08" db="EMBL/GenBank/DDBJ databases">
        <title>Genomic Encyclopedia of Type Strains, Phase III (KMG-III): the genomes of soil and plant-associated and newly described type strains.</title>
        <authorList>
            <person name="Whitman W."/>
        </authorList>
    </citation>
    <scope>NUCLEOTIDE SEQUENCE [LARGE SCALE GENOMIC DNA]</scope>
    <source>
        <strain evidence="2 3">CECT 8305</strain>
    </source>
</reference>
<evidence type="ECO:0000313" key="3">
    <source>
        <dbReference type="Proteomes" id="UP000588098"/>
    </source>
</evidence>
<accession>A0A7W9Q8Z2</accession>